<feature type="transmembrane region" description="Helical" evidence="2">
    <location>
        <begin position="135"/>
        <end position="154"/>
    </location>
</feature>
<evidence type="ECO:0000313" key="3">
    <source>
        <dbReference type="EMBL" id="SEM00160.1"/>
    </source>
</evidence>
<sequence>MSHPKSGLLRGLVTGLVVGLPLGAAGLVGFAHFAWPALPDNVVHVGGRLPLQCALALLTALLVAVPMLLVRPRSLALPWAAACYGAGALALGLIVVEAATPLVLGGGRAPLDFGLLRTRTPEAARELWPTITSNWQAQLAFGIAALVPLLLVLLRALRLRAKARAAVADTTTGTAAEAAPAGQEPEYRAPFEPAQAPVQQPTADLFTPRRPAGD</sequence>
<reference evidence="3 4" key="1">
    <citation type="submission" date="2016-10" db="EMBL/GenBank/DDBJ databases">
        <authorList>
            <person name="de Groot N.N."/>
        </authorList>
    </citation>
    <scope>NUCLEOTIDE SEQUENCE [LARGE SCALE GENOMIC DNA]</scope>
    <source>
        <strain evidence="3 4">DSM 43357</strain>
    </source>
</reference>
<gene>
    <name evidence="3" type="ORF">SAMN05660976_03946</name>
</gene>
<accession>A0A1H7UT38</accession>
<keyword evidence="4" id="KW-1185">Reference proteome</keyword>
<feature type="compositionally biased region" description="Low complexity" evidence="1">
    <location>
        <begin position="170"/>
        <end position="181"/>
    </location>
</feature>
<evidence type="ECO:0000256" key="2">
    <source>
        <dbReference type="SAM" id="Phobius"/>
    </source>
</evidence>
<dbReference type="RefSeq" id="WP_091101969.1">
    <property type="nucleotide sequence ID" value="NZ_FOBF01000008.1"/>
</dbReference>
<organism evidence="3 4">
    <name type="scientific">Nonomuraea pusilla</name>
    <dbReference type="NCBI Taxonomy" id="46177"/>
    <lineage>
        <taxon>Bacteria</taxon>
        <taxon>Bacillati</taxon>
        <taxon>Actinomycetota</taxon>
        <taxon>Actinomycetes</taxon>
        <taxon>Streptosporangiales</taxon>
        <taxon>Streptosporangiaceae</taxon>
        <taxon>Nonomuraea</taxon>
    </lineage>
</organism>
<feature type="transmembrane region" description="Helical" evidence="2">
    <location>
        <begin position="12"/>
        <end position="37"/>
    </location>
</feature>
<feature type="transmembrane region" description="Helical" evidence="2">
    <location>
        <begin position="76"/>
        <end position="96"/>
    </location>
</feature>
<protein>
    <submittedName>
        <fullName evidence="3">Uncharacterized protein</fullName>
    </submittedName>
</protein>
<feature type="region of interest" description="Disordered" evidence="1">
    <location>
        <begin position="170"/>
        <end position="214"/>
    </location>
</feature>
<dbReference type="EMBL" id="FOBF01000008">
    <property type="protein sequence ID" value="SEM00160.1"/>
    <property type="molecule type" value="Genomic_DNA"/>
</dbReference>
<keyword evidence="2" id="KW-0812">Transmembrane</keyword>
<evidence type="ECO:0000256" key="1">
    <source>
        <dbReference type="SAM" id="MobiDB-lite"/>
    </source>
</evidence>
<evidence type="ECO:0000313" key="4">
    <source>
        <dbReference type="Proteomes" id="UP000198953"/>
    </source>
</evidence>
<name>A0A1H7UT38_9ACTN</name>
<proteinExistence type="predicted"/>
<keyword evidence="2" id="KW-0472">Membrane</keyword>
<feature type="transmembrane region" description="Helical" evidence="2">
    <location>
        <begin position="49"/>
        <end position="69"/>
    </location>
</feature>
<dbReference type="OrthoDB" id="3542639at2"/>
<dbReference type="AlphaFoldDB" id="A0A1H7UT38"/>
<dbReference type="Proteomes" id="UP000198953">
    <property type="component" value="Unassembled WGS sequence"/>
</dbReference>
<keyword evidence="2" id="KW-1133">Transmembrane helix</keyword>